<dbReference type="RefSeq" id="WP_409139639.1">
    <property type="nucleotide sequence ID" value="NZ_JBJXCW010000002.1"/>
</dbReference>
<dbReference type="PANTHER" id="PTHR43514:SF4">
    <property type="entry name" value="ABC TRANSPORTER I FAMILY MEMBER 10"/>
    <property type="match status" value="1"/>
</dbReference>
<dbReference type="InterPro" id="IPR003593">
    <property type="entry name" value="AAA+_ATPase"/>
</dbReference>
<dbReference type="SUPFAM" id="SSF52540">
    <property type="entry name" value="P-loop containing nucleoside triphosphate hydrolases"/>
    <property type="match status" value="1"/>
</dbReference>
<dbReference type="InterPro" id="IPR050334">
    <property type="entry name" value="Molybdenum_import_ModC"/>
</dbReference>
<dbReference type="PANTHER" id="PTHR43514">
    <property type="entry name" value="ABC TRANSPORTER I FAMILY MEMBER 10"/>
    <property type="match status" value="1"/>
</dbReference>
<dbReference type="PROSITE" id="PS00211">
    <property type="entry name" value="ABC_TRANSPORTER_1"/>
    <property type="match status" value="1"/>
</dbReference>
<dbReference type="InterPro" id="IPR003439">
    <property type="entry name" value="ABC_transporter-like_ATP-bd"/>
</dbReference>
<evidence type="ECO:0000256" key="2">
    <source>
        <dbReference type="ARBA" id="ARBA00022840"/>
    </source>
</evidence>
<keyword evidence="2 4" id="KW-0067">ATP-binding</keyword>
<dbReference type="SMART" id="SM00382">
    <property type="entry name" value="AAA"/>
    <property type="match status" value="1"/>
</dbReference>
<dbReference type="EMBL" id="JBJXCW010000002">
    <property type="protein sequence ID" value="MFN0296598.1"/>
    <property type="molecule type" value="Genomic_DNA"/>
</dbReference>
<keyword evidence="5" id="KW-1185">Reference proteome</keyword>
<dbReference type="Pfam" id="PF00005">
    <property type="entry name" value="ABC_tran"/>
    <property type="match status" value="1"/>
</dbReference>
<protein>
    <submittedName>
        <fullName evidence="4">ATP-binding cassette domain-containing protein</fullName>
    </submittedName>
</protein>
<dbReference type="Gene3D" id="3.40.50.300">
    <property type="entry name" value="P-loop containing nucleotide triphosphate hydrolases"/>
    <property type="match status" value="1"/>
</dbReference>
<sequence length="213" mass="24296">MLQCDFNYQHADFILKIKLDMQSQLLGIVGASGSGKSTFLKNIVGLLTPTQGCIRFQQQILVDTEQKLIVPMHQRKIALIFQNALLFPHMNVQQNLNYAVKLVPKSERKFQFEEMVKLLELKGLLQRKAHQLSGGEAQRVSIGRALLSSPNLLLLDEPLTGLDHQLKQHILPFFKRIQDELNLPMIYVTHHEQELVFLDAPILQLNQGKLIEA</sequence>
<name>A0ABW9JQ77_9GAMM</name>
<evidence type="ECO:0000256" key="1">
    <source>
        <dbReference type="ARBA" id="ARBA00022741"/>
    </source>
</evidence>
<gene>
    <name evidence="4" type="ORF">ACKVE0_03490</name>
</gene>
<dbReference type="InterPro" id="IPR017871">
    <property type="entry name" value="ABC_transporter-like_CS"/>
</dbReference>
<keyword evidence="1" id="KW-0547">Nucleotide-binding</keyword>
<accession>A0ABW9JQ77</accession>
<dbReference type="InterPro" id="IPR027417">
    <property type="entry name" value="P-loop_NTPase"/>
</dbReference>
<feature type="domain" description="ABC transporter" evidence="3">
    <location>
        <begin position="1"/>
        <end position="213"/>
    </location>
</feature>
<proteinExistence type="predicted"/>
<dbReference type="Proteomes" id="UP001632339">
    <property type="component" value="Unassembled WGS sequence"/>
</dbReference>
<reference evidence="4 5" key="1">
    <citation type="submission" date="2024-12" db="EMBL/GenBank/DDBJ databases">
        <title>C001-4G Acinetobacter sp. assembled genome.</title>
        <authorList>
            <person name="D'Arcy K."/>
            <person name="Kingdon A.D.H."/>
            <person name="Breen A."/>
            <person name="Mckeown C."/>
            <person name="Allman E."/>
            <person name="Sharma P."/>
            <person name="Mcleman A."/>
            <person name="Roberts A.P."/>
        </authorList>
    </citation>
    <scope>NUCLEOTIDE SEQUENCE [LARGE SCALE GENOMIC DNA]</scope>
    <source>
        <strain evidence="4 5">C1-4G</strain>
    </source>
</reference>
<comment type="caution">
    <text evidence="4">The sequence shown here is derived from an EMBL/GenBank/DDBJ whole genome shotgun (WGS) entry which is preliminary data.</text>
</comment>
<dbReference type="GO" id="GO:0005524">
    <property type="term" value="F:ATP binding"/>
    <property type="evidence" value="ECO:0007669"/>
    <property type="project" value="UniProtKB-KW"/>
</dbReference>
<dbReference type="PROSITE" id="PS50893">
    <property type="entry name" value="ABC_TRANSPORTER_2"/>
    <property type="match status" value="1"/>
</dbReference>
<evidence type="ECO:0000313" key="5">
    <source>
        <dbReference type="Proteomes" id="UP001632339"/>
    </source>
</evidence>
<evidence type="ECO:0000313" key="4">
    <source>
        <dbReference type="EMBL" id="MFN0296598.1"/>
    </source>
</evidence>
<evidence type="ECO:0000259" key="3">
    <source>
        <dbReference type="PROSITE" id="PS50893"/>
    </source>
</evidence>
<organism evidence="4 5">
    <name type="scientific">Acinetobacter albensis</name>
    <dbReference type="NCBI Taxonomy" id="1673609"/>
    <lineage>
        <taxon>Bacteria</taxon>
        <taxon>Pseudomonadati</taxon>
        <taxon>Pseudomonadota</taxon>
        <taxon>Gammaproteobacteria</taxon>
        <taxon>Moraxellales</taxon>
        <taxon>Moraxellaceae</taxon>
        <taxon>Acinetobacter</taxon>
    </lineage>
</organism>